<reference evidence="5 6" key="1">
    <citation type="submission" date="2019-08" db="EMBL/GenBank/DDBJ databases">
        <authorList>
            <person name="Peeters C."/>
        </authorList>
    </citation>
    <scope>NUCLEOTIDE SEQUENCE [LARGE SCALE GENOMIC DNA]</scope>
    <source>
        <strain evidence="5 6">LMG 31115</strain>
    </source>
</reference>
<protein>
    <submittedName>
        <fullName evidence="5">Membrane-bound lytic murein transglycosylase D</fullName>
        <ecNumber evidence="5">4.2.2.-</ecNumber>
    </submittedName>
</protein>
<dbReference type="InterPro" id="IPR008258">
    <property type="entry name" value="Transglycosylase_SLT_dom_1"/>
</dbReference>
<dbReference type="GO" id="GO:0008933">
    <property type="term" value="F:peptidoglycan lytic transglycosylase activity"/>
    <property type="evidence" value="ECO:0007669"/>
    <property type="project" value="InterPro"/>
</dbReference>
<dbReference type="AlphaFoldDB" id="A0A5E4TDE4"/>
<proteinExistence type="inferred from homology"/>
<dbReference type="GO" id="GO:0016020">
    <property type="term" value="C:membrane"/>
    <property type="evidence" value="ECO:0007669"/>
    <property type="project" value="InterPro"/>
</dbReference>
<sequence length="310" mass="32722">MTRSTIDVRRWLVPVTYSVWVPGVVLALGLIHVPLGVQSAQDRLTLPSHPRMADAGIEVPVRRAVPVAASAPAHAAEASGVDALGDQGNQDNRANRDDEIGAAPSPSLPFDTLVQTTANDLSLDAALLHAIVNVESGYDAMAVSRKGAIGLMQVRPQTGARFGFRRLEDPAENLRAGATYLQWLLTRFDGDLSLALAAYNAGEGAVLRYGRKIPPYPETQGYVRKVMAGYSRLVAARVPVTATERAPVSARNVGVAAATPEHSRAWQLLRGLGALITRSPSDESGGGTASLGRDAPAVAVPAKRRPPSHG</sequence>
<keyword evidence="3" id="KW-0812">Transmembrane</keyword>
<evidence type="ECO:0000313" key="6">
    <source>
        <dbReference type="Proteomes" id="UP000333828"/>
    </source>
</evidence>
<evidence type="ECO:0000313" key="5">
    <source>
        <dbReference type="EMBL" id="VVD84548.1"/>
    </source>
</evidence>
<dbReference type="RefSeq" id="WP_254439427.1">
    <property type="nucleotide sequence ID" value="NZ_CABPSI010000001.1"/>
</dbReference>
<dbReference type="PANTHER" id="PTHR37423">
    <property type="entry name" value="SOLUBLE LYTIC MUREIN TRANSGLYCOSYLASE-RELATED"/>
    <property type="match status" value="1"/>
</dbReference>
<keyword evidence="3" id="KW-1133">Transmembrane helix</keyword>
<keyword evidence="3" id="KW-0472">Membrane</keyword>
<evidence type="ECO:0000259" key="4">
    <source>
        <dbReference type="Pfam" id="PF01464"/>
    </source>
</evidence>
<dbReference type="EC" id="4.2.2.-" evidence="5"/>
<dbReference type="Pfam" id="PF01464">
    <property type="entry name" value="SLT"/>
    <property type="match status" value="1"/>
</dbReference>
<evidence type="ECO:0000256" key="1">
    <source>
        <dbReference type="ARBA" id="ARBA00007734"/>
    </source>
</evidence>
<feature type="region of interest" description="Disordered" evidence="2">
    <location>
        <begin position="279"/>
        <end position="310"/>
    </location>
</feature>
<feature type="domain" description="Transglycosylase SLT" evidence="4">
    <location>
        <begin position="115"/>
        <end position="211"/>
    </location>
</feature>
<evidence type="ECO:0000256" key="2">
    <source>
        <dbReference type="SAM" id="MobiDB-lite"/>
    </source>
</evidence>
<dbReference type="SUPFAM" id="SSF53955">
    <property type="entry name" value="Lysozyme-like"/>
    <property type="match status" value="1"/>
</dbReference>
<comment type="similarity">
    <text evidence="1">Belongs to the transglycosylase Slt family.</text>
</comment>
<keyword evidence="5" id="KW-0456">Lyase</keyword>
<feature type="region of interest" description="Disordered" evidence="2">
    <location>
        <begin position="76"/>
        <end position="108"/>
    </location>
</feature>
<name>A0A5E4TDE4_9BURK</name>
<dbReference type="PROSITE" id="PS00922">
    <property type="entry name" value="TRANSGLYCOSYLASE"/>
    <property type="match status" value="1"/>
</dbReference>
<dbReference type="InterPro" id="IPR000189">
    <property type="entry name" value="Transglyc_AS"/>
</dbReference>
<dbReference type="EMBL" id="CABPSI010000001">
    <property type="protein sequence ID" value="VVD84548.1"/>
    <property type="molecule type" value="Genomic_DNA"/>
</dbReference>
<organism evidence="5 6">
    <name type="scientific">Pandoraea iniqua</name>
    <dbReference type="NCBI Taxonomy" id="2508288"/>
    <lineage>
        <taxon>Bacteria</taxon>
        <taxon>Pseudomonadati</taxon>
        <taxon>Pseudomonadota</taxon>
        <taxon>Betaproteobacteria</taxon>
        <taxon>Burkholderiales</taxon>
        <taxon>Burkholderiaceae</taxon>
        <taxon>Pandoraea</taxon>
    </lineage>
</organism>
<gene>
    <name evidence="5" type="primary">mltD_2</name>
    <name evidence="5" type="ORF">PIN31115_01286</name>
</gene>
<keyword evidence="6" id="KW-1185">Reference proteome</keyword>
<evidence type="ECO:0000256" key="3">
    <source>
        <dbReference type="SAM" id="Phobius"/>
    </source>
</evidence>
<dbReference type="CDD" id="cd00254">
    <property type="entry name" value="LT-like"/>
    <property type="match status" value="1"/>
</dbReference>
<dbReference type="Proteomes" id="UP000333828">
    <property type="component" value="Unassembled WGS sequence"/>
</dbReference>
<accession>A0A5E4TDE4</accession>
<feature type="transmembrane region" description="Helical" evidence="3">
    <location>
        <begin position="12"/>
        <end position="35"/>
    </location>
</feature>
<dbReference type="InterPro" id="IPR023346">
    <property type="entry name" value="Lysozyme-like_dom_sf"/>
</dbReference>
<dbReference type="GO" id="GO:0000270">
    <property type="term" value="P:peptidoglycan metabolic process"/>
    <property type="evidence" value="ECO:0007669"/>
    <property type="project" value="InterPro"/>
</dbReference>
<dbReference type="PANTHER" id="PTHR37423:SF2">
    <property type="entry name" value="MEMBRANE-BOUND LYTIC MUREIN TRANSGLYCOSYLASE C"/>
    <property type="match status" value="1"/>
</dbReference>
<dbReference type="Gene3D" id="1.10.530.10">
    <property type="match status" value="1"/>
</dbReference>